<organism evidence="1 2">
    <name type="scientific">Rhizobium herbae</name>
    <dbReference type="NCBI Taxonomy" id="508661"/>
    <lineage>
        <taxon>Bacteria</taxon>
        <taxon>Pseudomonadati</taxon>
        <taxon>Pseudomonadota</taxon>
        <taxon>Alphaproteobacteria</taxon>
        <taxon>Hyphomicrobiales</taxon>
        <taxon>Rhizobiaceae</taxon>
        <taxon>Rhizobium/Agrobacterium group</taxon>
        <taxon>Rhizobium</taxon>
    </lineage>
</organism>
<gene>
    <name evidence="1" type="ORF">J2Z75_000770</name>
</gene>
<dbReference type="RefSeq" id="WP_209847922.1">
    <property type="nucleotide sequence ID" value="NZ_JAGGJV010000001.1"/>
</dbReference>
<name>A0ABS4EH72_9HYPH</name>
<protein>
    <submittedName>
        <fullName evidence="1">Uncharacterized protein</fullName>
    </submittedName>
</protein>
<reference evidence="1 2" key="1">
    <citation type="submission" date="2021-03" db="EMBL/GenBank/DDBJ databases">
        <title>Genomic Encyclopedia of Type Strains, Phase IV (KMG-IV): sequencing the most valuable type-strain genomes for metagenomic binning, comparative biology and taxonomic classification.</title>
        <authorList>
            <person name="Goeker M."/>
        </authorList>
    </citation>
    <scope>NUCLEOTIDE SEQUENCE [LARGE SCALE GENOMIC DNA]</scope>
    <source>
        <strain evidence="1 2">DSM 26427</strain>
    </source>
</reference>
<dbReference type="EMBL" id="JAGGJV010000001">
    <property type="protein sequence ID" value="MBP1857290.1"/>
    <property type="molecule type" value="Genomic_DNA"/>
</dbReference>
<dbReference type="Proteomes" id="UP000823786">
    <property type="component" value="Unassembled WGS sequence"/>
</dbReference>
<comment type="caution">
    <text evidence="1">The sequence shown here is derived from an EMBL/GenBank/DDBJ whole genome shotgun (WGS) entry which is preliminary data.</text>
</comment>
<keyword evidence="2" id="KW-1185">Reference proteome</keyword>
<sequence>MVDVVNTFANGISHLFCSISPPMLPEDVRYMQLTDADLSALGQRLRLGKSLRWRSFDWDDDSRLFAFNSDFR</sequence>
<proteinExistence type="predicted"/>
<accession>A0ABS4EH72</accession>
<evidence type="ECO:0000313" key="2">
    <source>
        <dbReference type="Proteomes" id="UP000823786"/>
    </source>
</evidence>
<evidence type="ECO:0000313" key="1">
    <source>
        <dbReference type="EMBL" id="MBP1857290.1"/>
    </source>
</evidence>